<dbReference type="EMBL" id="CP023702">
    <property type="protein sequence ID" value="QEU72112.1"/>
    <property type="molecule type" value="Genomic_DNA"/>
</dbReference>
<gene>
    <name evidence="2" type="ORF">CP967_09110</name>
</gene>
<dbReference type="KEGG" id="snk:CP967_09110"/>
<evidence type="ECO:0000256" key="1">
    <source>
        <dbReference type="SAM" id="MobiDB-lite"/>
    </source>
</evidence>
<feature type="region of interest" description="Disordered" evidence="1">
    <location>
        <begin position="1"/>
        <end position="35"/>
    </location>
</feature>
<evidence type="ECO:0000313" key="3">
    <source>
        <dbReference type="Proteomes" id="UP000326178"/>
    </source>
</evidence>
<sequence length="79" mass="7995">MRPGRSSGTFGGGRPTASVADDETGGALEPLRGTSAVNTWNARRASVLSWPGRGMSEGTTAPAAPARAKRLTAPDAGSR</sequence>
<dbReference type="AlphaFoldDB" id="A0A5J6F7G1"/>
<name>A0A5J6F7G1_9ACTN</name>
<protein>
    <submittedName>
        <fullName evidence="2">Uncharacterized protein</fullName>
    </submittedName>
</protein>
<proteinExistence type="predicted"/>
<dbReference type="Proteomes" id="UP000326178">
    <property type="component" value="Chromosome"/>
</dbReference>
<organism evidence="2 3">
    <name type="scientific">Streptomyces nitrosporeus</name>
    <dbReference type="NCBI Taxonomy" id="28894"/>
    <lineage>
        <taxon>Bacteria</taxon>
        <taxon>Bacillati</taxon>
        <taxon>Actinomycetota</taxon>
        <taxon>Actinomycetes</taxon>
        <taxon>Kitasatosporales</taxon>
        <taxon>Streptomycetaceae</taxon>
        <taxon>Streptomyces</taxon>
    </lineage>
</organism>
<accession>A0A5J6F7G1</accession>
<reference evidence="2 3" key="1">
    <citation type="submission" date="2017-09" db="EMBL/GenBank/DDBJ databases">
        <authorList>
            <person name="Lee N."/>
            <person name="Cho B.-K."/>
        </authorList>
    </citation>
    <scope>NUCLEOTIDE SEQUENCE [LARGE SCALE GENOMIC DNA]</scope>
    <source>
        <strain evidence="2 3">ATCC 12769</strain>
    </source>
</reference>
<evidence type="ECO:0000313" key="2">
    <source>
        <dbReference type="EMBL" id="QEU72112.1"/>
    </source>
</evidence>
<feature type="region of interest" description="Disordered" evidence="1">
    <location>
        <begin position="50"/>
        <end position="79"/>
    </location>
</feature>
<feature type="compositionally biased region" description="Low complexity" evidence="1">
    <location>
        <begin position="59"/>
        <end position="79"/>
    </location>
</feature>
<keyword evidence="3" id="KW-1185">Reference proteome</keyword>